<feature type="transmembrane region" description="Helical" evidence="9">
    <location>
        <begin position="188"/>
        <end position="208"/>
    </location>
</feature>
<dbReference type="GO" id="GO:0005524">
    <property type="term" value="F:ATP binding"/>
    <property type="evidence" value="ECO:0007669"/>
    <property type="project" value="UniProtKB-KW"/>
</dbReference>
<dbReference type="AlphaFoldDB" id="A0A179FQK1"/>
<evidence type="ECO:0000313" key="13">
    <source>
        <dbReference type="Proteomes" id="UP000078397"/>
    </source>
</evidence>
<dbReference type="FunFam" id="1.20.1560.10:FF:000066">
    <property type="entry name" value="ABC multidrug transporter (Eurofung)"/>
    <property type="match status" value="1"/>
</dbReference>
<feature type="domain" description="ABC transporter" evidence="10">
    <location>
        <begin position="246"/>
        <end position="468"/>
    </location>
</feature>
<dbReference type="OrthoDB" id="6500128at2759"/>
<evidence type="ECO:0000259" key="11">
    <source>
        <dbReference type="PROSITE" id="PS50929"/>
    </source>
</evidence>
<evidence type="ECO:0000256" key="1">
    <source>
        <dbReference type="ARBA" id="ARBA00004651"/>
    </source>
</evidence>
<feature type="transmembrane region" description="Helical" evidence="9">
    <location>
        <begin position="540"/>
        <end position="562"/>
    </location>
</feature>
<dbReference type="SUPFAM" id="SSF52540">
    <property type="entry name" value="P-loop containing nucleoside triphosphate hydrolases"/>
    <property type="match status" value="2"/>
</dbReference>
<evidence type="ECO:0000256" key="2">
    <source>
        <dbReference type="ARBA" id="ARBA00022448"/>
    </source>
</evidence>
<dbReference type="GeneID" id="28847580"/>
<evidence type="ECO:0000256" key="8">
    <source>
        <dbReference type="ARBA" id="ARBA00023136"/>
    </source>
</evidence>
<evidence type="ECO:0000256" key="6">
    <source>
        <dbReference type="ARBA" id="ARBA00022840"/>
    </source>
</evidence>
<comment type="subcellular location">
    <subcellularLocation>
        <location evidence="1">Cell membrane</location>
        <topology evidence="1">Multi-pass membrane protein</topology>
    </subcellularLocation>
</comment>
<feature type="transmembrane region" description="Helical" evidence="9">
    <location>
        <begin position="150"/>
        <end position="176"/>
    </location>
</feature>
<dbReference type="InterPro" id="IPR027417">
    <property type="entry name" value="P-loop_NTPase"/>
</dbReference>
<dbReference type="InterPro" id="IPR036640">
    <property type="entry name" value="ABC1_TM_sf"/>
</dbReference>
<dbReference type="Pfam" id="PF00664">
    <property type="entry name" value="ABC_membrane"/>
    <property type="match status" value="1"/>
</dbReference>
<protein>
    <submittedName>
        <fullName evidence="12">ABC multidrug transporter</fullName>
    </submittedName>
</protein>
<dbReference type="PROSITE" id="PS50929">
    <property type="entry name" value="ABC_TM1F"/>
    <property type="match status" value="2"/>
</dbReference>
<dbReference type="GO" id="GO:0140359">
    <property type="term" value="F:ABC-type transporter activity"/>
    <property type="evidence" value="ECO:0007669"/>
    <property type="project" value="InterPro"/>
</dbReference>
<organism evidence="12 13">
    <name type="scientific">Pochonia chlamydosporia 170</name>
    <dbReference type="NCBI Taxonomy" id="1380566"/>
    <lineage>
        <taxon>Eukaryota</taxon>
        <taxon>Fungi</taxon>
        <taxon>Dikarya</taxon>
        <taxon>Ascomycota</taxon>
        <taxon>Pezizomycotina</taxon>
        <taxon>Sordariomycetes</taxon>
        <taxon>Hypocreomycetidae</taxon>
        <taxon>Hypocreales</taxon>
        <taxon>Clavicipitaceae</taxon>
        <taxon>Pochonia</taxon>
    </lineage>
</organism>
<feature type="transmembrane region" description="Helical" evidence="9">
    <location>
        <begin position="633"/>
        <end position="657"/>
    </location>
</feature>
<dbReference type="InterPro" id="IPR003593">
    <property type="entry name" value="AAA+_ATPase"/>
</dbReference>
<dbReference type="PROSITE" id="PS50893">
    <property type="entry name" value="ABC_TRANSPORTER_2"/>
    <property type="match status" value="2"/>
</dbReference>
<comment type="caution">
    <text evidence="12">The sequence shown here is derived from an EMBL/GenBank/DDBJ whole genome shotgun (WGS) entry which is preliminary data.</text>
</comment>
<dbReference type="GO" id="GO:0005886">
    <property type="term" value="C:plasma membrane"/>
    <property type="evidence" value="ECO:0007669"/>
    <property type="project" value="UniProtKB-SubCell"/>
</dbReference>
<dbReference type="RefSeq" id="XP_018144712.1">
    <property type="nucleotide sequence ID" value="XM_018283586.1"/>
</dbReference>
<keyword evidence="13" id="KW-1185">Reference proteome</keyword>
<dbReference type="SMART" id="SM00382">
    <property type="entry name" value="AAA"/>
    <property type="match status" value="1"/>
</dbReference>
<keyword evidence="5" id="KW-0547">Nucleotide-binding</keyword>
<feature type="domain" description="ABC transmembrane type-1" evidence="11">
    <location>
        <begin position="1"/>
        <end position="216"/>
    </location>
</feature>
<keyword evidence="8 9" id="KW-0472">Membrane</keyword>
<dbReference type="InterPro" id="IPR044726">
    <property type="entry name" value="ABCC_6TM_D2"/>
</dbReference>
<evidence type="ECO:0000256" key="5">
    <source>
        <dbReference type="ARBA" id="ARBA00022741"/>
    </source>
</evidence>
<keyword evidence="3" id="KW-1003">Cell membrane</keyword>
<gene>
    <name evidence="12" type="ORF">VFPPC_04192</name>
</gene>
<name>A0A179FQK1_METCM</name>
<dbReference type="SUPFAM" id="SSF90123">
    <property type="entry name" value="ABC transporter transmembrane region"/>
    <property type="match status" value="2"/>
</dbReference>
<proteinExistence type="predicted"/>
<feature type="domain" description="ABC transporter" evidence="10">
    <location>
        <begin position="821"/>
        <end position="1040"/>
    </location>
</feature>
<keyword evidence="6" id="KW-0067">ATP-binding</keyword>
<dbReference type="InterPro" id="IPR003439">
    <property type="entry name" value="ABC_transporter-like_ATP-bd"/>
</dbReference>
<dbReference type="CDD" id="cd18580">
    <property type="entry name" value="ABC_6TM_ABCC_D2"/>
    <property type="match status" value="1"/>
</dbReference>
<reference evidence="12 13" key="1">
    <citation type="journal article" date="2016" name="PLoS Pathog.">
        <title>Biosynthesis of antibiotic leucinostatins in bio-control fungus Purpureocillium lilacinum and their inhibition on phytophthora revealed by genome mining.</title>
        <authorList>
            <person name="Wang G."/>
            <person name="Liu Z."/>
            <person name="Lin R."/>
            <person name="Li E."/>
            <person name="Mao Z."/>
            <person name="Ling J."/>
            <person name="Yang Y."/>
            <person name="Yin W.B."/>
            <person name="Xie B."/>
        </authorList>
    </citation>
    <scope>NUCLEOTIDE SEQUENCE [LARGE SCALE GENOMIC DNA]</scope>
    <source>
        <strain evidence="12">170</strain>
    </source>
</reference>
<dbReference type="InterPro" id="IPR050173">
    <property type="entry name" value="ABC_transporter_C-like"/>
</dbReference>
<evidence type="ECO:0000256" key="3">
    <source>
        <dbReference type="ARBA" id="ARBA00022475"/>
    </source>
</evidence>
<sequence length="1051" mass="114750">MRIRGGLTGLIYDHTLHTRRADMGDITAVSLMGIDVERIASGLQMLNETWSSLLDVAIGCWLLERQLSLACLAPVILIMLSIAATSKVSANTSSAQREWIEKVQEQLKVTSAMLSDIKAVKMLGISPVMYTSIRRLRTDEIRTSGVFRRILVITMLLSLSPINLAPVVTFPVYVIISMYWKNETLLTAQAFTSISLITLLTTPVITFIQSMPQVALCIGSFDRIQEYCNYSSDPDGLDEPLSGSEVRLGELDASVANSSLVLQGSYAWDKTSPPFLQDIDISIPRDTITAVIGPVGNGKSAFLNALLGEMVASPLTSKSTNAPIREPIAYCTQESWWYRTVKWACGLDLDVSSFDKRDETRVGSQGLNLSGRQKQRISFARAVYYRARIVLLDDTFSGMDATTALRFSSRLLGPGGLLQKNGCTVIVATHSIQLADRVIALKDGWVVETGGVDDIIRSGASSDISTRELSPGDTAQQTLDAVDSSSLAGESAANLEDSGENDLRRKHGDLSIYKYCITSSGIWVKWWSEANSLQPNKNVVMYLGIYSMLGVMGTLGATLAAWTTIISIISNSAESLHSDMLRVSLKATLKFFSATDNGDILNRVSQDIELIDIDLPSNLINYTSTAMECLAKIIIIAVSSKYLGIALPFMGVTLYFLQRFNLYTSRQIQLFGVEAKAPLYSSFTEVVTGAPTIRAFGWRREYKERTFDMIGASLRPEYMLSCVQACLAFVLKILTTVLAVALVSISITLKESFSEGSVGVSLVMVVGFGETLVRLIQSWTRLESSIGAVSRVRRFVEDTESEEVGSMPISKPPSWPQAGSVNSSNFTATYEAGSAPVSRNISLSIQTGHHVAICGRSGSETSSLLLSFLKMVNVTHGSISIDGVDICKLANEDLHSSISVVTQEAFLTTDSLRQNVDPMSIARDGEITEALSRVGIWPTVRDHGGLDPALDHASWSTGQKHLLFFARAIVKNVDSVTEVAMQDIINTEFEAYTVISVVHRLTNVAVYDRVALLNNGSLGEYDEPSKLLARPSKFGDLHKSHEAANDDGRRM</sequence>
<feature type="transmembrane region" description="Helical" evidence="9">
    <location>
        <begin position="718"/>
        <end position="745"/>
    </location>
</feature>
<evidence type="ECO:0000256" key="7">
    <source>
        <dbReference type="ARBA" id="ARBA00022989"/>
    </source>
</evidence>
<dbReference type="EMBL" id="LSBJ02000003">
    <property type="protein sequence ID" value="OAQ67862.1"/>
    <property type="molecule type" value="Genomic_DNA"/>
</dbReference>
<dbReference type="KEGG" id="pchm:VFPPC_04192"/>
<feature type="domain" description="ABC transmembrane type-1" evidence="11">
    <location>
        <begin position="522"/>
        <end position="784"/>
    </location>
</feature>
<dbReference type="GO" id="GO:0016887">
    <property type="term" value="F:ATP hydrolysis activity"/>
    <property type="evidence" value="ECO:0007669"/>
    <property type="project" value="InterPro"/>
</dbReference>
<accession>A0A179FQK1</accession>
<dbReference type="PANTHER" id="PTHR24223">
    <property type="entry name" value="ATP-BINDING CASSETTE SUB-FAMILY C"/>
    <property type="match status" value="1"/>
</dbReference>
<dbReference type="InterPro" id="IPR011527">
    <property type="entry name" value="ABC1_TM_dom"/>
</dbReference>
<dbReference type="Proteomes" id="UP000078397">
    <property type="component" value="Unassembled WGS sequence"/>
</dbReference>
<keyword evidence="2" id="KW-0813">Transport</keyword>
<evidence type="ECO:0000259" key="10">
    <source>
        <dbReference type="PROSITE" id="PS50893"/>
    </source>
</evidence>
<dbReference type="Gene3D" id="1.20.1560.10">
    <property type="entry name" value="ABC transporter type 1, transmembrane domain"/>
    <property type="match status" value="2"/>
</dbReference>
<dbReference type="STRING" id="1380566.A0A179FQK1"/>
<dbReference type="Gene3D" id="3.40.50.300">
    <property type="entry name" value="P-loop containing nucleotide triphosphate hydrolases"/>
    <property type="match status" value="2"/>
</dbReference>
<evidence type="ECO:0000256" key="4">
    <source>
        <dbReference type="ARBA" id="ARBA00022692"/>
    </source>
</evidence>
<keyword evidence="4 9" id="KW-0812">Transmembrane</keyword>
<keyword evidence="7 9" id="KW-1133">Transmembrane helix</keyword>
<dbReference type="Pfam" id="PF00005">
    <property type="entry name" value="ABC_tran"/>
    <property type="match status" value="2"/>
</dbReference>
<evidence type="ECO:0000256" key="9">
    <source>
        <dbReference type="SAM" id="Phobius"/>
    </source>
</evidence>
<evidence type="ECO:0000313" key="12">
    <source>
        <dbReference type="EMBL" id="OAQ67862.1"/>
    </source>
</evidence>
<dbReference type="PANTHER" id="PTHR24223:SF404">
    <property type="entry name" value="ABC MULTIDRUG TRANSPORTER (EUROFUNG)-RELATED"/>
    <property type="match status" value="1"/>
</dbReference>